<dbReference type="EMBL" id="BK015383">
    <property type="protein sequence ID" value="DAE04069.1"/>
    <property type="molecule type" value="Genomic_DNA"/>
</dbReference>
<evidence type="ECO:0000313" key="1">
    <source>
        <dbReference type="EMBL" id="DAE04069.1"/>
    </source>
</evidence>
<reference evidence="1" key="1">
    <citation type="journal article" date="2021" name="Proc. Natl. Acad. Sci. U.S.A.">
        <title>A Catalog of Tens of Thousands of Viruses from Human Metagenomes Reveals Hidden Associations with Chronic Diseases.</title>
        <authorList>
            <person name="Tisza M.J."/>
            <person name="Buck C.B."/>
        </authorList>
    </citation>
    <scope>NUCLEOTIDE SEQUENCE</scope>
    <source>
        <strain evidence="1">CtGBP5</strain>
    </source>
</reference>
<name>A0A8S5PBS8_9CAUD</name>
<proteinExistence type="predicted"/>
<accession>A0A8S5PBS8</accession>
<organism evidence="1">
    <name type="scientific">Myoviridae sp. ctGBP5</name>
    <dbReference type="NCBI Taxonomy" id="2825071"/>
    <lineage>
        <taxon>Viruses</taxon>
        <taxon>Duplodnaviria</taxon>
        <taxon>Heunggongvirae</taxon>
        <taxon>Uroviricota</taxon>
        <taxon>Caudoviricetes</taxon>
    </lineage>
</organism>
<protein>
    <submittedName>
        <fullName evidence="1">Uncharacterized protein</fullName>
    </submittedName>
</protein>
<sequence>MCVILLMAISIQSPIFLSAPHLFIKLRFPGQIKVKLKSIHQGKAYVRT</sequence>